<protein>
    <recommendedName>
        <fullName evidence="4">DUF1690 domain-containing protein</fullName>
    </recommendedName>
</protein>
<organism evidence="2 3">
    <name type="scientific">Basidiobolus ranarum</name>
    <dbReference type="NCBI Taxonomy" id="34480"/>
    <lineage>
        <taxon>Eukaryota</taxon>
        <taxon>Fungi</taxon>
        <taxon>Fungi incertae sedis</taxon>
        <taxon>Zoopagomycota</taxon>
        <taxon>Entomophthoromycotina</taxon>
        <taxon>Basidiobolomycetes</taxon>
        <taxon>Basidiobolales</taxon>
        <taxon>Basidiobolaceae</taxon>
        <taxon>Basidiobolus</taxon>
    </lineage>
</organism>
<feature type="region of interest" description="Disordered" evidence="1">
    <location>
        <begin position="33"/>
        <end position="54"/>
    </location>
</feature>
<evidence type="ECO:0000256" key="1">
    <source>
        <dbReference type="SAM" id="MobiDB-lite"/>
    </source>
</evidence>
<keyword evidence="3" id="KW-1185">Reference proteome</keyword>
<evidence type="ECO:0000313" key="3">
    <source>
        <dbReference type="Proteomes" id="UP001479436"/>
    </source>
</evidence>
<gene>
    <name evidence="2" type="ORF">K7432_000149</name>
</gene>
<evidence type="ECO:0008006" key="4">
    <source>
        <dbReference type="Google" id="ProtNLM"/>
    </source>
</evidence>
<dbReference type="Proteomes" id="UP001479436">
    <property type="component" value="Unassembled WGS sequence"/>
</dbReference>
<evidence type="ECO:0000313" key="2">
    <source>
        <dbReference type="EMBL" id="KAK9729631.1"/>
    </source>
</evidence>
<name>A0ABR2WBN4_9FUNG</name>
<reference evidence="2 3" key="1">
    <citation type="submission" date="2023-04" db="EMBL/GenBank/DDBJ databases">
        <title>Genome of Basidiobolus ranarum AG-B5.</title>
        <authorList>
            <person name="Stajich J.E."/>
            <person name="Carter-House D."/>
            <person name="Gryganskyi A."/>
        </authorList>
    </citation>
    <scope>NUCLEOTIDE SEQUENCE [LARGE SCALE GENOMIC DNA]</scope>
    <source>
        <strain evidence="2 3">AG-B5</strain>
    </source>
</reference>
<proteinExistence type="predicted"/>
<accession>A0ABR2WBN4</accession>
<dbReference type="InterPro" id="IPR012471">
    <property type="entry name" value="DUF1690"/>
</dbReference>
<dbReference type="Pfam" id="PF07956">
    <property type="entry name" value="DUF1690"/>
    <property type="match status" value="1"/>
</dbReference>
<comment type="caution">
    <text evidence="2">The sequence shown here is derived from an EMBL/GenBank/DDBJ whole genome shotgun (WGS) entry which is preliminary data.</text>
</comment>
<dbReference type="EMBL" id="JASJQH010006878">
    <property type="protein sequence ID" value="KAK9729631.1"/>
    <property type="molecule type" value="Genomic_DNA"/>
</dbReference>
<sequence>MGAQQSRQEPLVFYGESDVALKFSHDFVNQLQRNNQSSSVSHEHKSESVNPAEIDQIVEKRVSQELKKIRSSLAVEQEKKRPSTKIIEQDLEKLAEKNKVRNEKPLAPEIEERQNNLISCYKNKQGQPLDCWKEVELFKQSVEKARKEFVANHL</sequence>